<comment type="subcellular location">
    <subcellularLocation>
        <location evidence="1">Membrane</location>
        <topology evidence="1">Multi-pass membrane protein</topology>
    </subcellularLocation>
</comment>
<reference evidence="8" key="1">
    <citation type="journal article" date="2010" name="Science">
        <title>Plasticity of animal genome architecture unmasked by rapid evolution of a pelagic tunicate.</title>
        <authorList>
            <person name="Denoeud F."/>
            <person name="Henriet S."/>
            <person name="Mungpakdee S."/>
            <person name="Aury J.M."/>
            <person name="Da Silva C."/>
            <person name="Brinkmann H."/>
            <person name="Mikhaleva J."/>
            <person name="Olsen L.C."/>
            <person name="Jubin C."/>
            <person name="Canestro C."/>
            <person name="Bouquet J.M."/>
            <person name="Danks G."/>
            <person name="Poulain J."/>
            <person name="Campsteijn C."/>
            <person name="Adamski M."/>
            <person name="Cross I."/>
            <person name="Yadetie F."/>
            <person name="Muffato M."/>
            <person name="Louis A."/>
            <person name="Butcher S."/>
            <person name="Tsagkogeorga G."/>
            <person name="Konrad A."/>
            <person name="Singh S."/>
            <person name="Jensen M.F."/>
            <person name="Cong E.H."/>
            <person name="Eikeseth-Otteraa H."/>
            <person name="Noel B."/>
            <person name="Anthouard V."/>
            <person name="Porcel B.M."/>
            <person name="Kachouri-Lafond R."/>
            <person name="Nishino A."/>
            <person name="Ugolini M."/>
            <person name="Chourrout P."/>
            <person name="Nishida H."/>
            <person name="Aasland R."/>
            <person name="Huzurbazar S."/>
            <person name="Westhof E."/>
            <person name="Delsuc F."/>
            <person name="Lehrach H."/>
            <person name="Reinhardt R."/>
            <person name="Weissenbach J."/>
            <person name="Roy S.W."/>
            <person name="Artiguenave F."/>
            <person name="Postlethwait J.H."/>
            <person name="Manak J.R."/>
            <person name="Thompson E.M."/>
            <person name="Jaillon O."/>
            <person name="Du Pasquier L."/>
            <person name="Boudinot P."/>
            <person name="Liberles D.A."/>
            <person name="Volff J.N."/>
            <person name="Philippe H."/>
            <person name="Lenhard B."/>
            <person name="Roest Crollius H."/>
            <person name="Wincker P."/>
            <person name="Chourrout D."/>
        </authorList>
    </citation>
    <scope>NUCLEOTIDE SEQUENCE [LARGE SCALE GENOMIC DNA]</scope>
</reference>
<feature type="transmembrane region" description="Helical" evidence="7">
    <location>
        <begin position="246"/>
        <end position="267"/>
    </location>
</feature>
<feature type="transmembrane region" description="Helical" evidence="7">
    <location>
        <begin position="300"/>
        <end position="317"/>
    </location>
</feature>
<keyword evidence="4 7" id="KW-0812">Transmembrane</keyword>
<feature type="transmembrane region" description="Helical" evidence="7">
    <location>
        <begin position="207"/>
        <end position="226"/>
    </location>
</feature>
<evidence type="ECO:0000256" key="5">
    <source>
        <dbReference type="ARBA" id="ARBA00022989"/>
    </source>
</evidence>
<dbReference type="GO" id="GO:0000139">
    <property type="term" value="C:Golgi membrane"/>
    <property type="evidence" value="ECO:0007669"/>
    <property type="project" value="TreeGrafter"/>
</dbReference>
<feature type="transmembrane region" description="Helical" evidence="7">
    <location>
        <begin position="166"/>
        <end position="186"/>
    </location>
</feature>
<dbReference type="InParanoid" id="E4X5A2"/>
<gene>
    <name evidence="8" type="ORF">GSOID_T00002334001</name>
</gene>
<dbReference type="GO" id="GO:0005789">
    <property type="term" value="C:endoplasmic reticulum membrane"/>
    <property type="evidence" value="ECO:0007669"/>
    <property type="project" value="TreeGrafter"/>
</dbReference>
<evidence type="ECO:0000256" key="3">
    <source>
        <dbReference type="ARBA" id="ARBA00022448"/>
    </source>
</evidence>
<feature type="transmembrane region" description="Helical" evidence="7">
    <location>
        <begin position="49"/>
        <end position="71"/>
    </location>
</feature>
<dbReference type="Proteomes" id="UP000001307">
    <property type="component" value="Unassembled WGS sequence"/>
</dbReference>
<evidence type="ECO:0000256" key="6">
    <source>
        <dbReference type="ARBA" id="ARBA00023136"/>
    </source>
</evidence>
<keyword evidence="5 7" id="KW-1133">Transmembrane helix</keyword>
<evidence type="ECO:0008006" key="10">
    <source>
        <dbReference type="Google" id="ProtNLM"/>
    </source>
</evidence>
<dbReference type="OrthoDB" id="43032at2759"/>
<dbReference type="AlphaFoldDB" id="E4X5A2"/>
<accession>E4X5A2</accession>
<proteinExistence type="inferred from homology"/>
<evidence type="ECO:0000313" key="8">
    <source>
        <dbReference type="EMBL" id="CBY18471.1"/>
    </source>
</evidence>
<evidence type="ECO:0000313" key="9">
    <source>
        <dbReference type="Proteomes" id="UP000001307"/>
    </source>
</evidence>
<evidence type="ECO:0000256" key="1">
    <source>
        <dbReference type="ARBA" id="ARBA00004141"/>
    </source>
</evidence>
<evidence type="ECO:0000256" key="7">
    <source>
        <dbReference type="SAM" id="Phobius"/>
    </source>
</evidence>
<dbReference type="Pfam" id="PF08449">
    <property type="entry name" value="UAA"/>
    <property type="match status" value="1"/>
</dbReference>
<protein>
    <recommendedName>
        <fullName evidence="10">Sugar phosphate transporter domain-containing protein</fullName>
    </recommendedName>
</protein>
<keyword evidence="3" id="KW-0813">Transport</keyword>
<dbReference type="EMBL" id="FN653025">
    <property type="protein sequence ID" value="CBY18471.1"/>
    <property type="molecule type" value="Genomic_DNA"/>
</dbReference>
<feature type="transmembrane region" description="Helical" evidence="7">
    <location>
        <begin position="6"/>
        <end position="28"/>
    </location>
</feature>
<dbReference type="PANTHER" id="PTHR10778">
    <property type="entry name" value="SOLUTE CARRIER FAMILY 35 MEMBER B"/>
    <property type="match status" value="1"/>
</dbReference>
<name>E4X5A2_OIKDI</name>
<organism evidence="8">
    <name type="scientific">Oikopleura dioica</name>
    <name type="common">Tunicate</name>
    <dbReference type="NCBI Taxonomy" id="34765"/>
    <lineage>
        <taxon>Eukaryota</taxon>
        <taxon>Metazoa</taxon>
        <taxon>Chordata</taxon>
        <taxon>Tunicata</taxon>
        <taxon>Appendicularia</taxon>
        <taxon>Copelata</taxon>
        <taxon>Oikopleuridae</taxon>
        <taxon>Oikopleura</taxon>
    </lineage>
</organism>
<feature type="transmembrane region" description="Helical" evidence="7">
    <location>
        <begin position="136"/>
        <end position="154"/>
    </location>
</feature>
<comment type="similarity">
    <text evidence="2">Belongs to the nucleotide-sugar transporter family. SLC35B subfamily.</text>
</comment>
<keyword evidence="6 7" id="KW-0472">Membrane</keyword>
<evidence type="ECO:0000256" key="4">
    <source>
        <dbReference type="ARBA" id="ARBA00022692"/>
    </source>
</evidence>
<keyword evidence="9" id="KW-1185">Reference proteome</keyword>
<dbReference type="GO" id="GO:0022857">
    <property type="term" value="F:transmembrane transporter activity"/>
    <property type="evidence" value="ECO:0007669"/>
    <property type="project" value="TreeGrafter"/>
</dbReference>
<dbReference type="InterPro" id="IPR013657">
    <property type="entry name" value="SCL35B1-4/HUT1"/>
</dbReference>
<evidence type="ECO:0000256" key="2">
    <source>
        <dbReference type="ARBA" id="ARBA00010694"/>
    </source>
</evidence>
<sequence length="368" mass="41305">MESNWRFVFVNFSIIAPLILFGYFQEIVTQSNILLINEEKEVLIRWESMITYTFFCFVTITTTCFIINIFAGNKSRLLIPSISSDHVAASFLMTSALILTNLSLEYVPYAAKILIKSCRPIPVFLATLFVSKERHAILKIFSVILLLIGILVYMRDESGAFNNSALFGNTMLFISICLDGLAAVFFERIRKNFEEKDDKRNFLVNTLELVTSVNLIAIFFCIPALFINNDVIKAVNFISLQPEITIPILTSTFTYALGQIAIGASYLQFGTLSTSMAQTLRIMITLLGTVYLFHDPFSHLQMIGTSFMLLGILCNFAQSFRTKNIVESSHQNGVWGKCLGKKSGLEDLESLPLVDSDYSSDTGTSTLY</sequence>
<feature type="transmembrane region" description="Helical" evidence="7">
    <location>
        <begin position="279"/>
        <end position="294"/>
    </location>
</feature>